<dbReference type="AlphaFoldDB" id="A0AAD9Q027"/>
<gene>
    <name evidence="1" type="ORF">P5673_026803</name>
</gene>
<dbReference type="EMBL" id="JARQWQ010000089">
    <property type="protein sequence ID" value="KAK2552270.1"/>
    <property type="molecule type" value="Genomic_DNA"/>
</dbReference>
<evidence type="ECO:0000313" key="2">
    <source>
        <dbReference type="Proteomes" id="UP001249851"/>
    </source>
</evidence>
<evidence type="ECO:0000313" key="1">
    <source>
        <dbReference type="EMBL" id="KAK2552270.1"/>
    </source>
</evidence>
<name>A0AAD9Q027_ACRCE</name>
<protein>
    <submittedName>
        <fullName evidence="1">Uncharacterized protein</fullName>
    </submittedName>
</protein>
<feature type="non-terminal residue" evidence="1">
    <location>
        <position position="1"/>
    </location>
</feature>
<comment type="caution">
    <text evidence="1">The sequence shown here is derived from an EMBL/GenBank/DDBJ whole genome shotgun (WGS) entry which is preliminary data.</text>
</comment>
<keyword evidence="2" id="KW-1185">Reference proteome</keyword>
<reference evidence="1" key="1">
    <citation type="journal article" date="2023" name="G3 (Bethesda)">
        <title>Whole genome assembly and annotation of the endangered Caribbean coral Acropora cervicornis.</title>
        <authorList>
            <person name="Selwyn J.D."/>
            <person name="Vollmer S.V."/>
        </authorList>
    </citation>
    <scope>NUCLEOTIDE SEQUENCE</scope>
    <source>
        <strain evidence="1">K2</strain>
    </source>
</reference>
<reference evidence="1" key="2">
    <citation type="journal article" date="2023" name="Science">
        <title>Genomic signatures of disease resistance in endangered staghorn corals.</title>
        <authorList>
            <person name="Vollmer S.V."/>
            <person name="Selwyn J.D."/>
            <person name="Despard B.A."/>
            <person name="Roesel C.L."/>
        </authorList>
    </citation>
    <scope>NUCLEOTIDE SEQUENCE</scope>
    <source>
        <strain evidence="1">K2</strain>
    </source>
</reference>
<sequence>MTASGCKEGILPIIPIKVDGITCRELINTGAGSSYASRKLINLLKRKPRETKTKRLSNEKYWPPNLVTSASKASEEEAKLIRELLNTVQTEEPIDILDELLEKRELRRALRVASFVQNCRRRKKLTGTLTKNEIDEVKQRWILLVQQDRLKPHHEQTQKQLNLQLPRSAVSTRKLVQKIHCETLYGGVGLTMAAVRERYWIPKLRSLVTSVRSE</sequence>
<dbReference type="Proteomes" id="UP001249851">
    <property type="component" value="Unassembled WGS sequence"/>
</dbReference>
<proteinExistence type="predicted"/>
<organism evidence="1 2">
    <name type="scientific">Acropora cervicornis</name>
    <name type="common">Staghorn coral</name>
    <dbReference type="NCBI Taxonomy" id="6130"/>
    <lineage>
        <taxon>Eukaryota</taxon>
        <taxon>Metazoa</taxon>
        <taxon>Cnidaria</taxon>
        <taxon>Anthozoa</taxon>
        <taxon>Hexacorallia</taxon>
        <taxon>Scleractinia</taxon>
        <taxon>Astrocoeniina</taxon>
        <taxon>Acroporidae</taxon>
        <taxon>Acropora</taxon>
    </lineage>
</organism>
<accession>A0AAD9Q027</accession>